<gene>
    <name evidence="3" type="ORF">B521_0136</name>
</gene>
<organism evidence="3 4">
    <name type="scientific">Lactobacillus phage 521B</name>
    <dbReference type="NCBI Taxonomy" id="2510942"/>
    <lineage>
        <taxon>Viruses</taxon>
        <taxon>Duplodnaviria</taxon>
        <taxon>Heunggongvirae</taxon>
        <taxon>Uroviricota</taxon>
        <taxon>Caudoviricetes</taxon>
        <taxon>Herelleviridae</taxon>
        <taxon>Tybeckvirus</taxon>
        <taxon>Tybeckvirus tv521B</taxon>
    </lineage>
</organism>
<keyword evidence="1" id="KW-0175">Coiled coil</keyword>
<sequence length="1110" mass="118714">MADNSYKFKVEAETDSALNNLSQVEEQARKISELQSNSHNKGDFVSVSNIQEAVQSMRQLEQEAQNLLSTFDKFRSNGAGGNASILNGALNGIMSNARDSFNSISGMNISTPRGYSVLDRQDAANTGYTNTSSSYIDKLDTREDRSYMRRLASRQSARFRSAMSGNRISAERYDQFNYDNEQGLSNLSDIANRNNYRIDSARERIAKARTNINEVNHDTSIDEFSRNQATQKLNDEINANTKLIESIKNFNSEIDKTTTKLKDQKSQMDNNSDMTVSARRGTFQGFLAQRAGAIGYHTVAGGLGLISSQYQQGKQLNSATDDTSINLAYSTNSANDQSIRNQMFSINQQRSNGYSLEDSLNMYQLAISRNGYSGGNSATNMGMVDQMEQAGNNTGIGRSGYMNYASSLFNAGAINNNNDLKSLDNSVTGMNVYARTQGIQQQQAQTLTSLVNQTSQDRTLSASDIQRLASVEGITARAGGRTLQGAQGQQSLSQWNNSYIQASEGDNQQLLQLKVQSNPEKYGGLRGAVNAEKDLSKGLADPDNIDLARRMSDMYGGHNGGGALVLQHSFGIKSIKNADEISKILDNGDLSESQQNKAIKDFEKTGKFKRQENQAKYDSSSTAKRNQQAAEYEKRISQSNDVIEKTVGGILGFIGGLPTWMTTIISLLSTIATTAGTQAAGSYVGSKIQDYADGKFSGKGGRYTTKSGAYKEGESLGGYSSSERKAKVKGKFGTSGRASFTDRAEARFSNSKIGGKARNIFGKFKDSKIGGFTSSTLEKGKGVFGKAGEFAGKWGNKLGVAGNVLAAGALASEVLGSKHPVKQAVRSGSRMAGGMAGWAGGAATGAALGSVIPGAGTLVGGALGLVGGIGGSLLGSDVFGKVGDFITGKGSNKSADNAQKYQDKEKEEANARARKENIDSDNRQLDKAANLLNVSKAQNGLIGKNGTGTSSTSIKQSKSDKDKAKQNAKVTTAMQPFQKISTYMAMDKNSKKSSDKSKSTKAKSSNTSDTNSVSAAKATQNGLNKMYHHTSMASRMLNQPVGAQDFSTSTNKSSNSSNKFDIKVNVNGDVKDGHKTGKDVGEGLIASLKKKMNNGIANNTSNLSLLNGLS</sequence>
<dbReference type="Proteomes" id="UP000308874">
    <property type="component" value="Segment"/>
</dbReference>
<evidence type="ECO:0000256" key="2">
    <source>
        <dbReference type="SAM" id="MobiDB-lite"/>
    </source>
</evidence>
<accession>A0A4Y5FEN2</accession>
<feature type="compositionally biased region" description="Polar residues" evidence="2">
    <location>
        <begin position="616"/>
        <end position="628"/>
    </location>
</feature>
<reference evidence="3 4" key="1">
    <citation type="submission" date="2019-02" db="EMBL/GenBank/DDBJ databases">
        <title>Isolation of virulent Lactobacillus brevis phages.</title>
        <authorList>
            <person name="Feyereisen M."/>
            <person name="Mahony J."/>
            <person name="O'Sullivan T."/>
            <person name="van Sinderen D."/>
        </authorList>
    </citation>
    <scope>NUCLEOTIDE SEQUENCE [LARGE SCALE GENOMIC DNA]</scope>
</reference>
<feature type="region of interest" description="Disordered" evidence="2">
    <location>
        <begin position="891"/>
        <end position="924"/>
    </location>
</feature>
<feature type="compositionally biased region" description="Polar residues" evidence="2">
    <location>
        <begin position="970"/>
        <end position="981"/>
    </location>
</feature>
<feature type="region of interest" description="Disordered" evidence="2">
    <location>
        <begin position="939"/>
        <end position="1015"/>
    </location>
</feature>
<protein>
    <submittedName>
        <fullName evidence="3">Tape measure protein</fullName>
    </submittedName>
</protein>
<feature type="compositionally biased region" description="Polar residues" evidence="2">
    <location>
        <begin position="891"/>
        <end position="900"/>
    </location>
</feature>
<feature type="coiled-coil region" evidence="1">
    <location>
        <begin position="50"/>
        <end position="77"/>
    </location>
</feature>
<evidence type="ECO:0000313" key="4">
    <source>
        <dbReference type="Proteomes" id="UP000308874"/>
    </source>
</evidence>
<dbReference type="EMBL" id="MK504443">
    <property type="protein sequence ID" value="QBJ03486.1"/>
    <property type="molecule type" value="Genomic_DNA"/>
</dbReference>
<name>A0A4Y5FEN2_9CAUD</name>
<keyword evidence="4" id="KW-1185">Reference proteome</keyword>
<feature type="compositionally biased region" description="Basic and acidic residues" evidence="2">
    <location>
        <begin position="602"/>
        <end position="615"/>
    </location>
</feature>
<feature type="region of interest" description="Disordered" evidence="2">
    <location>
        <begin position="602"/>
        <end position="628"/>
    </location>
</feature>
<feature type="compositionally biased region" description="Basic and acidic residues" evidence="2">
    <location>
        <begin position="901"/>
        <end position="924"/>
    </location>
</feature>
<feature type="compositionally biased region" description="Basic and acidic residues" evidence="2">
    <location>
        <begin position="988"/>
        <end position="998"/>
    </location>
</feature>
<feature type="compositionally biased region" description="Low complexity" evidence="2">
    <location>
        <begin position="1002"/>
        <end position="1012"/>
    </location>
</feature>
<proteinExistence type="predicted"/>
<evidence type="ECO:0000256" key="1">
    <source>
        <dbReference type="SAM" id="Coils"/>
    </source>
</evidence>
<evidence type="ECO:0000313" key="3">
    <source>
        <dbReference type="EMBL" id="QBJ03486.1"/>
    </source>
</evidence>